<dbReference type="PANTHER" id="PTHR12390:SF0">
    <property type="entry name" value="UROPORPHYRINOGEN-III SYNTHASE"/>
    <property type="match status" value="1"/>
</dbReference>
<keyword evidence="3" id="KW-1185">Reference proteome</keyword>
<protein>
    <submittedName>
        <fullName evidence="2">Uroporphyrinogen-III synthase</fullName>
        <ecNumber evidence="2">4.2.1.75</ecNumber>
    </submittedName>
</protein>
<dbReference type="EC" id="4.2.1.75" evidence="2"/>
<dbReference type="CDD" id="cd06578">
    <property type="entry name" value="HemD"/>
    <property type="match status" value="1"/>
</dbReference>
<dbReference type="Gene3D" id="3.40.50.10090">
    <property type="match status" value="2"/>
</dbReference>
<dbReference type="Proteomes" id="UP001150569">
    <property type="component" value="Unassembled WGS sequence"/>
</dbReference>
<evidence type="ECO:0000313" key="2">
    <source>
        <dbReference type="EMBL" id="KAJ1929630.1"/>
    </source>
</evidence>
<dbReference type="PANTHER" id="PTHR12390">
    <property type="entry name" value="UROPORPHYRINOGEN III SYNTHASE"/>
    <property type="match status" value="1"/>
</dbReference>
<proteinExistence type="predicted"/>
<dbReference type="InterPro" id="IPR039793">
    <property type="entry name" value="UROS/Hem4"/>
</dbReference>
<keyword evidence="2" id="KW-0456">Lyase</keyword>
<dbReference type="GO" id="GO:0004852">
    <property type="term" value="F:uroporphyrinogen-III synthase activity"/>
    <property type="evidence" value="ECO:0007669"/>
    <property type="project" value="UniProtKB-EC"/>
</dbReference>
<dbReference type="OrthoDB" id="5595751at2759"/>
<comment type="caution">
    <text evidence="2">The sequence shown here is derived from an EMBL/GenBank/DDBJ whole genome shotgun (WGS) entry which is preliminary data.</text>
</comment>
<dbReference type="EMBL" id="JANBPT010000029">
    <property type="protein sequence ID" value="KAJ1929630.1"/>
    <property type="molecule type" value="Genomic_DNA"/>
</dbReference>
<evidence type="ECO:0000259" key="1">
    <source>
        <dbReference type="Pfam" id="PF02602"/>
    </source>
</evidence>
<dbReference type="InterPro" id="IPR003754">
    <property type="entry name" value="4pyrrol_synth_uPrphyn_synth"/>
</dbReference>
<sequence length="373" mass="39886">MTRPQGPIQPGEVPDGCIPRRVLFLREATETGQPPSVASAHGGSLKPPPVEVDCYRAAFATGGYNPYSLAVLQHRELNGEVLAHHLQYGPEATVPTTGSRYWGMVLTSYRTVNALYAALQTKVNDHHHGYQIEAPGVPETGTRQQEALVAGGWQNAPVFVVGGKTAQRYRSLFGNVGHVLGEETGNARQLLALIDTYVQDHRVPSHQTGRHTRISLNDPTGLAAGPALLFPCSRIRLPTMINGLTDRGLNVADLPVYDTVADPTIPHRLRDLAEEVTTTYNRGGFTNTTDSSAAAPFAFRWVAFFSPSGVDAALPALRELVNGGELPYLAAIGPTTAEHLTSIHGVRVHAVAVNPDAPALLAAVQAYEANPGP</sequence>
<gene>
    <name evidence="2" type="primary">HEM4</name>
    <name evidence="2" type="ORF">IWQ60_001007</name>
</gene>
<dbReference type="GO" id="GO:0006780">
    <property type="term" value="P:uroporphyrinogen III biosynthetic process"/>
    <property type="evidence" value="ECO:0007669"/>
    <property type="project" value="InterPro"/>
</dbReference>
<dbReference type="AlphaFoldDB" id="A0A9W8DX04"/>
<organism evidence="2 3">
    <name type="scientific">Tieghemiomyces parasiticus</name>
    <dbReference type="NCBI Taxonomy" id="78921"/>
    <lineage>
        <taxon>Eukaryota</taxon>
        <taxon>Fungi</taxon>
        <taxon>Fungi incertae sedis</taxon>
        <taxon>Zoopagomycota</taxon>
        <taxon>Kickxellomycotina</taxon>
        <taxon>Dimargaritomycetes</taxon>
        <taxon>Dimargaritales</taxon>
        <taxon>Dimargaritaceae</taxon>
        <taxon>Tieghemiomyces</taxon>
    </lineage>
</organism>
<feature type="domain" description="Tetrapyrrole biosynthesis uroporphyrinogen III synthase" evidence="1">
    <location>
        <begin position="58"/>
        <end position="361"/>
    </location>
</feature>
<accession>A0A9W8DX04</accession>
<dbReference type="GO" id="GO:0005829">
    <property type="term" value="C:cytosol"/>
    <property type="evidence" value="ECO:0007669"/>
    <property type="project" value="TreeGrafter"/>
</dbReference>
<dbReference type="Pfam" id="PF02602">
    <property type="entry name" value="HEM4"/>
    <property type="match status" value="1"/>
</dbReference>
<dbReference type="InterPro" id="IPR036108">
    <property type="entry name" value="4pyrrol_syn_uPrphyn_synt_sf"/>
</dbReference>
<reference evidence="2" key="1">
    <citation type="submission" date="2022-07" db="EMBL/GenBank/DDBJ databases">
        <title>Phylogenomic reconstructions and comparative analyses of Kickxellomycotina fungi.</title>
        <authorList>
            <person name="Reynolds N.K."/>
            <person name="Stajich J.E."/>
            <person name="Barry K."/>
            <person name="Grigoriev I.V."/>
            <person name="Crous P."/>
            <person name="Smith M.E."/>
        </authorList>
    </citation>
    <scope>NUCLEOTIDE SEQUENCE</scope>
    <source>
        <strain evidence="2">RSA 861</strain>
    </source>
</reference>
<name>A0A9W8DX04_9FUNG</name>
<dbReference type="SUPFAM" id="SSF69618">
    <property type="entry name" value="HemD-like"/>
    <property type="match status" value="1"/>
</dbReference>
<evidence type="ECO:0000313" key="3">
    <source>
        <dbReference type="Proteomes" id="UP001150569"/>
    </source>
</evidence>